<keyword evidence="1" id="KW-0472">Membrane</keyword>
<sequence length="254" mass="27932">MKWQGKLNEHPSQRGAVKAEIESFDSDPSNLFVSTSVGIVTERESSFSITPVILLFCVALFNTIEEVFYMQGIRFKVAVEGTIFAALAIVLSLVPTNIGPSITVSLGTIPLTLFALRRGTKAAIFSGFLWGILHFLIGNAYILSFVQGFIEYFIAFAFIGFAGLFSNKLQSAIKNGKQKDLYLIVCLSAFTGTFARFFWHFWAGYVYWGSYAPEGMGAFLYSFLTNGASGLMTAIVASIVLVLLIKSSKRLFVP</sequence>
<reference evidence="2 3" key="1">
    <citation type="submission" date="2016-10" db="EMBL/GenBank/DDBJ databases">
        <authorList>
            <person name="de Groot N.N."/>
        </authorList>
    </citation>
    <scope>NUCLEOTIDE SEQUENCE [LARGE SCALE GENOMIC DNA]</scope>
    <source>
        <strain evidence="2 3">DSM 27630</strain>
    </source>
</reference>
<evidence type="ECO:0000313" key="2">
    <source>
        <dbReference type="EMBL" id="SFH61042.1"/>
    </source>
</evidence>
<feature type="transmembrane region" description="Helical" evidence="1">
    <location>
        <begin position="45"/>
        <end position="63"/>
    </location>
</feature>
<protein>
    <submittedName>
        <fullName evidence="2">Thiamine transporter</fullName>
    </submittedName>
</protein>
<dbReference type="Gene3D" id="1.10.1760.20">
    <property type="match status" value="1"/>
</dbReference>
<dbReference type="AlphaFoldDB" id="A0A1I3BFJ1"/>
<evidence type="ECO:0000313" key="3">
    <source>
        <dbReference type="Proteomes" id="UP000198668"/>
    </source>
</evidence>
<accession>A0A1I3BFJ1</accession>
<keyword evidence="1" id="KW-1133">Transmembrane helix</keyword>
<feature type="transmembrane region" description="Helical" evidence="1">
    <location>
        <begin position="149"/>
        <end position="169"/>
    </location>
</feature>
<feature type="transmembrane region" description="Helical" evidence="1">
    <location>
        <begin position="181"/>
        <end position="199"/>
    </location>
</feature>
<dbReference type="Pfam" id="PF09515">
    <property type="entry name" value="Thia_YuaJ"/>
    <property type="match status" value="1"/>
</dbReference>
<keyword evidence="1" id="KW-0812">Transmembrane</keyword>
<name>A0A1I3BFJ1_9LACT</name>
<feature type="transmembrane region" description="Helical" evidence="1">
    <location>
        <begin position="98"/>
        <end position="116"/>
    </location>
</feature>
<feature type="transmembrane region" description="Helical" evidence="1">
    <location>
        <begin position="123"/>
        <end position="143"/>
    </location>
</feature>
<dbReference type="Proteomes" id="UP000198668">
    <property type="component" value="Unassembled WGS sequence"/>
</dbReference>
<dbReference type="GO" id="GO:0015234">
    <property type="term" value="F:thiamine transmembrane transporter activity"/>
    <property type="evidence" value="ECO:0007669"/>
    <property type="project" value="InterPro"/>
</dbReference>
<evidence type="ECO:0000256" key="1">
    <source>
        <dbReference type="SAM" id="Phobius"/>
    </source>
</evidence>
<keyword evidence="3" id="KW-1185">Reference proteome</keyword>
<proteinExistence type="predicted"/>
<dbReference type="GO" id="GO:0005886">
    <property type="term" value="C:plasma membrane"/>
    <property type="evidence" value="ECO:0007669"/>
    <property type="project" value="InterPro"/>
</dbReference>
<dbReference type="NCBIfam" id="TIGR02357">
    <property type="entry name" value="ECF_ThiT_YuaJ"/>
    <property type="match status" value="1"/>
</dbReference>
<dbReference type="InterPro" id="IPR012651">
    <property type="entry name" value="Thia_Transptr_ThiT"/>
</dbReference>
<feature type="transmembrane region" description="Helical" evidence="1">
    <location>
        <begin position="219"/>
        <end position="245"/>
    </location>
</feature>
<dbReference type="EMBL" id="FOQE01000006">
    <property type="protein sequence ID" value="SFH61042.1"/>
    <property type="molecule type" value="Genomic_DNA"/>
</dbReference>
<organism evidence="2 3">
    <name type="scientific">Pisciglobus halotolerans</name>
    <dbReference type="NCBI Taxonomy" id="745365"/>
    <lineage>
        <taxon>Bacteria</taxon>
        <taxon>Bacillati</taxon>
        <taxon>Bacillota</taxon>
        <taxon>Bacilli</taxon>
        <taxon>Lactobacillales</taxon>
        <taxon>Carnobacteriaceae</taxon>
    </lineage>
</organism>
<gene>
    <name evidence="2" type="ORF">SAMN04489868_10648</name>
</gene>
<feature type="transmembrane region" description="Helical" evidence="1">
    <location>
        <begin position="75"/>
        <end position="92"/>
    </location>
</feature>